<name>A0A6C7EJ13_ILUCY</name>
<dbReference type="InterPro" id="IPR006674">
    <property type="entry name" value="HD_domain"/>
</dbReference>
<protein>
    <recommendedName>
        <fullName evidence="1">HD domain-containing protein</fullName>
    </recommendedName>
</protein>
<keyword evidence="3" id="KW-1185">Reference proteome</keyword>
<evidence type="ECO:0000259" key="1">
    <source>
        <dbReference type="Pfam" id="PF01966"/>
    </source>
</evidence>
<dbReference type="KEGG" id="aym:YM304_42140"/>
<feature type="domain" description="HD" evidence="1">
    <location>
        <begin position="67"/>
        <end position="132"/>
    </location>
</feature>
<dbReference type="SUPFAM" id="SSF109604">
    <property type="entry name" value="HD-domain/PDEase-like"/>
    <property type="match status" value="1"/>
</dbReference>
<dbReference type="PANTHER" id="PTHR40202">
    <property type="match status" value="1"/>
</dbReference>
<dbReference type="RefSeq" id="WP_015443775.1">
    <property type="nucleotide sequence ID" value="NC_020520.1"/>
</dbReference>
<dbReference type="AlphaFoldDB" id="A0A6C7EJ13"/>
<dbReference type="EMBL" id="AP012057">
    <property type="protein sequence ID" value="BAN04528.1"/>
    <property type="molecule type" value="Genomic_DNA"/>
</dbReference>
<dbReference type="PANTHER" id="PTHR40202:SF1">
    <property type="entry name" value="HD DOMAIN-CONTAINING PROTEIN"/>
    <property type="match status" value="1"/>
</dbReference>
<dbReference type="OrthoDB" id="9802857at2"/>
<dbReference type="Pfam" id="PF01966">
    <property type="entry name" value="HD"/>
    <property type="match status" value="1"/>
</dbReference>
<organism evidence="2 3">
    <name type="scientific">Ilumatobacter coccineus (strain NBRC 103263 / KCTC 29153 / YM16-304)</name>
    <dbReference type="NCBI Taxonomy" id="1313172"/>
    <lineage>
        <taxon>Bacteria</taxon>
        <taxon>Bacillati</taxon>
        <taxon>Actinomycetota</taxon>
        <taxon>Acidimicrobiia</taxon>
        <taxon>Acidimicrobiales</taxon>
        <taxon>Ilumatobacteraceae</taxon>
        <taxon>Ilumatobacter</taxon>
    </lineage>
</organism>
<sequence>MTTTENTTDNPAEYDGEIGTAMADFSADYMTYIEGHLDEDLTKVPDRILSMLRTLEGYVQGFAVNQLEHSLQTATRAERAGADTEMIVTALCHDIGKILSNANHPAVGAEMIRPWVSEKAYWIVKYHQDFQGRHYYGRIGLDPEMRRKHVGHEFYEAAEEFVDVWDQEAFDPDYDTFPLEHFEPMVREIFSAPPRRG</sequence>
<dbReference type="Gene3D" id="1.10.3210.10">
    <property type="entry name" value="Hypothetical protein af1432"/>
    <property type="match status" value="1"/>
</dbReference>
<accession>A0A6C7EJ13</accession>
<evidence type="ECO:0000313" key="2">
    <source>
        <dbReference type="EMBL" id="BAN04528.1"/>
    </source>
</evidence>
<dbReference type="Proteomes" id="UP000011863">
    <property type="component" value="Chromosome"/>
</dbReference>
<reference evidence="2 3" key="1">
    <citation type="journal article" date="2013" name="Int. J. Syst. Evol. Microbiol.">
        <title>Ilumatobacter nonamiense sp. nov. and Ilumatobacter coccineum sp. nov., isolated from seashore sand.</title>
        <authorList>
            <person name="Matsumoto A."/>
            <person name="Kasai H."/>
            <person name="Matsuo Y."/>
            <person name="Shizuri Y."/>
            <person name="Ichikawa N."/>
            <person name="Fujita N."/>
            <person name="Omura S."/>
            <person name="Takahashi Y."/>
        </authorList>
    </citation>
    <scope>NUCLEOTIDE SEQUENCE [LARGE SCALE GENOMIC DNA]</scope>
    <source>
        <strain evidence="3">NBRC 103263 / KCTC 29153 / YM16-304</strain>
    </source>
</reference>
<evidence type="ECO:0000313" key="3">
    <source>
        <dbReference type="Proteomes" id="UP000011863"/>
    </source>
</evidence>
<dbReference type="InterPro" id="IPR003607">
    <property type="entry name" value="HD/PDEase_dom"/>
</dbReference>
<gene>
    <name evidence="2" type="ORF">YM304_42140</name>
</gene>
<dbReference type="InterPro" id="IPR052567">
    <property type="entry name" value="OP_Dioxygenase"/>
</dbReference>
<dbReference type="CDD" id="cd00077">
    <property type="entry name" value="HDc"/>
    <property type="match status" value="1"/>
</dbReference>
<proteinExistence type="predicted"/>